<feature type="chain" id="PRO_5027877515" evidence="4">
    <location>
        <begin position="26"/>
        <end position="541"/>
    </location>
</feature>
<dbReference type="EnsemblMetazoa" id="XM_050642709.1">
    <property type="protein sequence ID" value="XP_050498666.1"/>
    <property type="gene ID" value="LOC126879556"/>
</dbReference>
<keyword evidence="2" id="KW-0677">Repeat</keyword>
<dbReference type="AlphaFoldDB" id="A0A6P7G7Q0"/>
<feature type="signal peptide" evidence="4">
    <location>
        <begin position="1"/>
        <end position="25"/>
    </location>
</feature>
<dbReference type="SMART" id="SM00365">
    <property type="entry name" value="LRR_SD22"/>
    <property type="match status" value="6"/>
</dbReference>
<proteinExistence type="predicted"/>
<dbReference type="InterPro" id="IPR003591">
    <property type="entry name" value="Leu-rich_rpt_typical-subtyp"/>
</dbReference>
<dbReference type="InterPro" id="IPR032675">
    <property type="entry name" value="LRR_dom_sf"/>
</dbReference>
<reference evidence="5" key="2">
    <citation type="submission" date="2025-05" db="UniProtKB">
        <authorList>
            <consortium name="EnsemblMetazoa"/>
        </authorList>
    </citation>
    <scope>IDENTIFICATION</scope>
</reference>
<gene>
    <name evidence="7" type="primary">LOC114334924</name>
</gene>
<keyword evidence="1" id="KW-0433">Leucine-rich repeat</keyword>
<reference evidence="7" key="1">
    <citation type="submission" date="2025-04" db="UniProtKB">
        <authorList>
            <consortium name="RefSeq"/>
        </authorList>
    </citation>
    <scope>IDENTIFICATION</scope>
    <source>
        <tissue evidence="7">Whole insect</tissue>
    </source>
</reference>
<dbReference type="Pfam" id="PF13855">
    <property type="entry name" value="LRR_8"/>
    <property type="match status" value="2"/>
</dbReference>
<dbReference type="Gene3D" id="3.80.10.10">
    <property type="entry name" value="Ribonuclease Inhibitor"/>
    <property type="match status" value="2"/>
</dbReference>
<keyword evidence="3" id="KW-0812">Transmembrane</keyword>
<dbReference type="Proteomes" id="UP001652700">
    <property type="component" value="Unplaced"/>
</dbReference>
<keyword evidence="4" id="KW-0732">Signal</keyword>
<dbReference type="InterPro" id="IPR001611">
    <property type="entry name" value="Leu-rich_rpt"/>
</dbReference>
<dbReference type="PANTHER" id="PTHR24366">
    <property type="entry name" value="IG(IMMUNOGLOBULIN) AND LRR(LEUCINE RICH REPEAT) DOMAINS"/>
    <property type="match status" value="1"/>
</dbReference>
<keyword evidence="3" id="KW-1133">Transmembrane helix</keyword>
<evidence type="ECO:0000256" key="3">
    <source>
        <dbReference type="SAM" id="Phobius"/>
    </source>
</evidence>
<dbReference type="OrthoDB" id="6765403at2759"/>
<dbReference type="RefSeq" id="XP_028140863.1">
    <property type="nucleotide sequence ID" value="XM_028285062.1"/>
</dbReference>
<keyword evidence="3" id="KW-0472">Membrane</keyword>
<evidence type="ECO:0000313" key="7">
    <source>
        <dbReference type="RefSeq" id="XP_028140863.1"/>
    </source>
</evidence>
<organism evidence="7">
    <name type="scientific">Diabrotica virgifera virgifera</name>
    <name type="common">western corn rootworm</name>
    <dbReference type="NCBI Taxonomy" id="50390"/>
    <lineage>
        <taxon>Eukaryota</taxon>
        <taxon>Metazoa</taxon>
        <taxon>Ecdysozoa</taxon>
        <taxon>Arthropoda</taxon>
        <taxon>Hexapoda</taxon>
        <taxon>Insecta</taxon>
        <taxon>Pterygota</taxon>
        <taxon>Neoptera</taxon>
        <taxon>Endopterygota</taxon>
        <taxon>Coleoptera</taxon>
        <taxon>Polyphaga</taxon>
        <taxon>Cucujiformia</taxon>
        <taxon>Chrysomeloidea</taxon>
        <taxon>Chrysomelidae</taxon>
        <taxon>Galerucinae</taxon>
        <taxon>Diabroticina</taxon>
        <taxon>Diabroticites</taxon>
        <taxon>Diabrotica</taxon>
    </lineage>
</organism>
<dbReference type="PROSITE" id="PS51450">
    <property type="entry name" value="LRR"/>
    <property type="match status" value="5"/>
</dbReference>
<evidence type="ECO:0000256" key="2">
    <source>
        <dbReference type="ARBA" id="ARBA00022737"/>
    </source>
</evidence>
<keyword evidence="6" id="KW-1185">Reference proteome</keyword>
<evidence type="ECO:0000313" key="5">
    <source>
        <dbReference type="EnsemblMetazoa" id="XP_050498666.1"/>
    </source>
</evidence>
<dbReference type="PRINTS" id="PR00019">
    <property type="entry name" value="LEURICHRPT"/>
</dbReference>
<name>A0A6P7G7Q0_DIAVI</name>
<dbReference type="InParanoid" id="A0A6P7G7Q0"/>
<sequence length="541" mass="61826">MAVFLRWSSFHGVLYILINLKMGNSICNMENYNDYNYDDQWTYVQHMYCQHIEEHLEDIEYDGRCTRVTISDSNIPEISTAAFLNVDPSMEDLDLSGNRIKNIRSGAFSGPQALRILDLHNNQIVKISNGIFNHLVKLKFLDLSENKISSIDPNFLTGVNISSLNLARNALKSFENVLVGQNSYVRMLNLSRNEISLFNLNRFNCRINTLDISNNKLTFVNICFPGLQNLDVSYNEISQLLADTCYLNTSPLNLTISYNLLNEESVMNVSKLLKLEMLDMAGNNLSFIPVNLFVNLTNLVYLNMSHNKISYLNYGALDHVRGLQILDLSYNKLTTIKRYLHSLSALRALYINNNKITNISSKQLLNDIGPSVIMNIDNNDFICENLVEVVHDYSVFIGTSKMGSNINGIACKEETLPKANHEVKFENDVEESESKGFKNSKFNKYLEELKNINTLNFNGTDMLKYFNQDFKNSLVYKYLENLKANESSAQLATHSVLIILLIILVLFKVVKIYSNYKNSKKLLSREQVELIDTSNIQCVQQ</sequence>
<evidence type="ECO:0000256" key="4">
    <source>
        <dbReference type="SAM" id="SignalP"/>
    </source>
</evidence>
<dbReference type="SMART" id="SM00369">
    <property type="entry name" value="LRR_TYP"/>
    <property type="match status" value="8"/>
</dbReference>
<protein>
    <submittedName>
        <fullName evidence="7">Leucine-rich repeat-containing protein let-4-like</fullName>
    </submittedName>
</protein>
<accession>A0A6P7G7Q0</accession>
<dbReference type="SUPFAM" id="SSF52058">
    <property type="entry name" value="L domain-like"/>
    <property type="match status" value="1"/>
</dbReference>
<feature type="transmembrane region" description="Helical" evidence="3">
    <location>
        <begin position="491"/>
        <end position="510"/>
    </location>
</feature>
<evidence type="ECO:0000256" key="1">
    <source>
        <dbReference type="ARBA" id="ARBA00022614"/>
    </source>
</evidence>
<evidence type="ECO:0000313" key="6">
    <source>
        <dbReference type="Proteomes" id="UP001652700"/>
    </source>
</evidence>